<sequence>MIREVPASGIRDHLRDLADILAACVADGASVGFVMPFGAAEALRFWEGLVPEIESGDRILFGAFEGKRMVGTVSLALAGMPNQTHRAEISKMLVHPEFRRRGLARGLVEALLIRAEQQGRDLITLDTRTGDAAQHLYASCGFLPAGEIPEYALAPEGTARRDATLFMYRLGARAA</sequence>
<dbReference type="InterPro" id="IPR000182">
    <property type="entry name" value="GNAT_dom"/>
</dbReference>
<accession>A0A1I6NSZ4</accession>
<name>A0A1I6NSZ4_9RHOB</name>
<organism evidence="4 5">
    <name type="scientific">Alloyangia pacifica</name>
    <dbReference type="NCBI Taxonomy" id="311180"/>
    <lineage>
        <taxon>Bacteria</taxon>
        <taxon>Pseudomonadati</taxon>
        <taxon>Pseudomonadota</taxon>
        <taxon>Alphaproteobacteria</taxon>
        <taxon>Rhodobacterales</taxon>
        <taxon>Roseobacteraceae</taxon>
        <taxon>Alloyangia</taxon>
    </lineage>
</organism>
<evidence type="ECO:0000313" key="5">
    <source>
        <dbReference type="Proteomes" id="UP000199392"/>
    </source>
</evidence>
<feature type="domain" description="N-acetyltransferase" evidence="3">
    <location>
        <begin position="1"/>
        <end position="172"/>
    </location>
</feature>
<keyword evidence="5" id="KW-1185">Reference proteome</keyword>
<dbReference type="Proteomes" id="UP000199392">
    <property type="component" value="Unassembled WGS sequence"/>
</dbReference>
<proteinExistence type="predicted"/>
<gene>
    <name evidence="4" type="ORF">SAMN04488050_10150</name>
</gene>
<dbReference type="Pfam" id="PF00583">
    <property type="entry name" value="Acetyltransf_1"/>
    <property type="match status" value="1"/>
</dbReference>
<protein>
    <submittedName>
        <fullName evidence="4">Acetyltransferase (GNAT) family protein</fullName>
    </submittedName>
</protein>
<keyword evidence="1 4" id="KW-0808">Transferase</keyword>
<dbReference type="SUPFAM" id="SSF55729">
    <property type="entry name" value="Acyl-CoA N-acyltransferases (Nat)"/>
    <property type="match status" value="1"/>
</dbReference>
<dbReference type="GO" id="GO:0016747">
    <property type="term" value="F:acyltransferase activity, transferring groups other than amino-acyl groups"/>
    <property type="evidence" value="ECO:0007669"/>
    <property type="project" value="InterPro"/>
</dbReference>
<dbReference type="EMBL" id="FOZW01000001">
    <property type="protein sequence ID" value="SFS31030.1"/>
    <property type="molecule type" value="Genomic_DNA"/>
</dbReference>
<dbReference type="RefSeq" id="WP_092426709.1">
    <property type="nucleotide sequence ID" value="NZ_FNCL01000008.1"/>
</dbReference>
<dbReference type="PANTHER" id="PTHR43877">
    <property type="entry name" value="AMINOALKYLPHOSPHONATE N-ACETYLTRANSFERASE-RELATED-RELATED"/>
    <property type="match status" value="1"/>
</dbReference>
<evidence type="ECO:0000313" key="4">
    <source>
        <dbReference type="EMBL" id="SFS31030.1"/>
    </source>
</evidence>
<evidence type="ECO:0000256" key="1">
    <source>
        <dbReference type="ARBA" id="ARBA00022679"/>
    </source>
</evidence>
<dbReference type="CDD" id="cd04301">
    <property type="entry name" value="NAT_SF"/>
    <property type="match status" value="1"/>
</dbReference>
<dbReference type="AlphaFoldDB" id="A0A1I6NSZ4"/>
<dbReference type="OrthoDB" id="3389160at2"/>
<keyword evidence="2" id="KW-0012">Acyltransferase</keyword>
<evidence type="ECO:0000256" key="2">
    <source>
        <dbReference type="ARBA" id="ARBA00023315"/>
    </source>
</evidence>
<dbReference type="InterPro" id="IPR016181">
    <property type="entry name" value="Acyl_CoA_acyltransferase"/>
</dbReference>
<dbReference type="PROSITE" id="PS51186">
    <property type="entry name" value="GNAT"/>
    <property type="match status" value="1"/>
</dbReference>
<dbReference type="Gene3D" id="3.40.630.30">
    <property type="match status" value="1"/>
</dbReference>
<evidence type="ECO:0000259" key="3">
    <source>
        <dbReference type="PROSITE" id="PS51186"/>
    </source>
</evidence>
<dbReference type="STRING" id="311180.SAMN04488050_10150"/>
<reference evidence="5" key="1">
    <citation type="submission" date="2016-10" db="EMBL/GenBank/DDBJ databases">
        <authorList>
            <person name="Varghese N."/>
            <person name="Submissions S."/>
        </authorList>
    </citation>
    <scope>NUCLEOTIDE SEQUENCE [LARGE SCALE GENOMIC DNA]</scope>
    <source>
        <strain evidence="5">DSM 26894</strain>
    </source>
</reference>
<dbReference type="InterPro" id="IPR050832">
    <property type="entry name" value="Bact_Acetyltransf"/>
</dbReference>